<dbReference type="AlphaFoldDB" id="A0A9P5MXC2"/>
<organism evidence="7 8">
    <name type="scientific">Russula ochroleuca</name>
    <dbReference type="NCBI Taxonomy" id="152965"/>
    <lineage>
        <taxon>Eukaryota</taxon>
        <taxon>Fungi</taxon>
        <taxon>Dikarya</taxon>
        <taxon>Basidiomycota</taxon>
        <taxon>Agaricomycotina</taxon>
        <taxon>Agaricomycetes</taxon>
        <taxon>Russulales</taxon>
        <taxon>Russulaceae</taxon>
        <taxon>Russula</taxon>
    </lineage>
</organism>
<keyword evidence="4 6" id="KW-1133">Transmembrane helix</keyword>
<keyword evidence="3 6" id="KW-0812">Transmembrane</keyword>
<name>A0A9P5MXC2_9AGAM</name>
<evidence type="ECO:0000313" key="7">
    <source>
        <dbReference type="EMBL" id="KAF8481079.1"/>
    </source>
</evidence>
<dbReference type="Pfam" id="PF04117">
    <property type="entry name" value="Mpv17_PMP22"/>
    <property type="match status" value="1"/>
</dbReference>
<evidence type="ECO:0000256" key="4">
    <source>
        <dbReference type="ARBA" id="ARBA00022989"/>
    </source>
</evidence>
<keyword evidence="8" id="KW-1185">Reference proteome</keyword>
<dbReference type="PANTHER" id="PTHR11266">
    <property type="entry name" value="PEROXISOMAL MEMBRANE PROTEIN 2, PXMP2 MPV17"/>
    <property type="match status" value="1"/>
</dbReference>
<evidence type="ECO:0000256" key="5">
    <source>
        <dbReference type="ARBA" id="ARBA00023136"/>
    </source>
</evidence>
<feature type="transmembrane region" description="Helical" evidence="6">
    <location>
        <begin position="78"/>
        <end position="94"/>
    </location>
</feature>
<comment type="similarity">
    <text evidence="2 6">Belongs to the peroxisomal membrane protein PXMP2/4 family.</text>
</comment>
<proteinExistence type="inferred from homology"/>
<evidence type="ECO:0000256" key="6">
    <source>
        <dbReference type="RuleBase" id="RU363053"/>
    </source>
</evidence>
<gene>
    <name evidence="7" type="ORF">DFH94DRAFT_737864</name>
</gene>
<feature type="transmembrane region" description="Helical" evidence="6">
    <location>
        <begin position="179"/>
        <end position="197"/>
    </location>
</feature>
<feature type="transmembrane region" description="Helical" evidence="6">
    <location>
        <begin position="149"/>
        <end position="173"/>
    </location>
</feature>
<dbReference type="OrthoDB" id="860at2759"/>
<feature type="transmembrane region" description="Helical" evidence="6">
    <location>
        <begin position="114"/>
        <end position="137"/>
    </location>
</feature>
<evidence type="ECO:0000256" key="1">
    <source>
        <dbReference type="ARBA" id="ARBA00004141"/>
    </source>
</evidence>
<protein>
    <submittedName>
        <fullName evidence="7">Uncharacterized protein</fullName>
    </submittedName>
</protein>
<evidence type="ECO:0000313" key="8">
    <source>
        <dbReference type="Proteomes" id="UP000759537"/>
    </source>
</evidence>
<reference evidence="7" key="2">
    <citation type="journal article" date="2020" name="Nat. Commun.">
        <title>Large-scale genome sequencing of mycorrhizal fungi provides insights into the early evolution of symbiotic traits.</title>
        <authorList>
            <person name="Miyauchi S."/>
            <person name="Kiss E."/>
            <person name="Kuo A."/>
            <person name="Drula E."/>
            <person name="Kohler A."/>
            <person name="Sanchez-Garcia M."/>
            <person name="Morin E."/>
            <person name="Andreopoulos B."/>
            <person name="Barry K.W."/>
            <person name="Bonito G."/>
            <person name="Buee M."/>
            <person name="Carver A."/>
            <person name="Chen C."/>
            <person name="Cichocki N."/>
            <person name="Clum A."/>
            <person name="Culley D."/>
            <person name="Crous P.W."/>
            <person name="Fauchery L."/>
            <person name="Girlanda M."/>
            <person name="Hayes R.D."/>
            <person name="Keri Z."/>
            <person name="LaButti K."/>
            <person name="Lipzen A."/>
            <person name="Lombard V."/>
            <person name="Magnuson J."/>
            <person name="Maillard F."/>
            <person name="Murat C."/>
            <person name="Nolan M."/>
            <person name="Ohm R.A."/>
            <person name="Pangilinan J."/>
            <person name="Pereira M.F."/>
            <person name="Perotto S."/>
            <person name="Peter M."/>
            <person name="Pfister S."/>
            <person name="Riley R."/>
            <person name="Sitrit Y."/>
            <person name="Stielow J.B."/>
            <person name="Szollosi G."/>
            <person name="Zifcakova L."/>
            <person name="Stursova M."/>
            <person name="Spatafora J.W."/>
            <person name="Tedersoo L."/>
            <person name="Vaario L.M."/>
            <person name="Yamada A."/>
            <person name="Yan M."/>
            <person name="Wang P."/>
            <person name="Xu J."/>
            <person name="Bruns T."/>
            <person name="Baldrian P."/>
            <person name="Vilgalys R."/>
            <person name="Dunand C."/>
            <person name="Henrissat B."/>
            <person name="Grigoriev I.V."/>
            <person name="Hibbett D."/>
            <person name="Nagy L.G."/>
            <person name="Martin F.M."/>
        </authorList>
    </citation>
    <scope>NUCLEOTIDE SEQUENCE</scope>
    <source>
        <strain evidence="7">Prilba</strain>
    </source>
</reference>
<evidence type="ECO:0000256" key="3">
    <source>
        <dbReference type="ARBA" id="ARBA00022692"/>
    </source>
</evidence>
<keyword evidence="5 6" id="KW-0472">Membrane</keyword>
<accession>A0A9P5MXC2</accession>
<comment type="caution">
    <text evidence="7">The sequence shown here is derived from an EMBL/GenBank/DDBJ whole genome shotgun (WGS) entry which is preliminary data.</text>
</comment>
<sequence>MPPPSSRLSSIPLLHTYFAQLAEHPLRTKALTSGTLCFLQEVLGCYLSGVPAGQPAEDAPLYSHLLARANVSTRAIKVALYGFLVSAPLGHVLVGELQRAFAGKTGPAAKLGQIFASNLIVSPIQTFFYLVSFSIISGSKSWKDVKKDLMGAFLPVMKVMWVSTPPAILFAQNFLAPELWSPFFHLVLVVIGTYYNIQLKKLRQSKEKDGDEKQ</sequence>
<dbReference type="InterPro" id="IPR007248">
    <property type="entry name" value="Mpv17_PMP22"/>
</dbReference>
<dbReference type="GO" id="GO:0005778">
    <property type="term" value="C:peroxisomal membrane"/>
    <property type="evidence" value="ECO:0007669"/>
    <property type="project" value="TreeGrafter"/>
</dbReference>
<dbReference type="EMBL" id="WHVB01000007">
    <property type="protein sequence ID" value="KAF8481079.1"/>
    <property type="molecule type" value="Genomic_DNA"/>
</dbReference>
<evidence type="ECO:0000256" key="2">
    <source>
        <dbReference type="ARBA" id="ARBA00006824"/>
    </source>
</evidence>
<reference evidence="7" key="1">
    <citation type="submission" date="2019-10" db="EMBL/GenBank/DDBJ databases">
        <authorList>
            <consortium name="DOE Joint Genome Institute"/>
            <person name="Kuo A."/>
            <person name="Miyauchi S."/>
            <person name="Kiss E."/>
            <person name="Drula E."/>
            <person name="Kohler A."/>
            <person name="Sanchez-Garcia M."/>
            <person name="Andreopoulos B."/>
            <person name="Barry K.W."/>
            <person name="Bonito G."/>
            <person name="Buee M."/>
            <person name="Carver A."/>
            <person name="Chen C."/>
            <person name="Cichocki N."/>
            <person name="Clum A."/>
            <person name="Culley D."/>
            <person name="Crous P.W."/>
            <person name="Fauchery L."/>
            <person name="Girlanda M."/>
            <person name="Hayes R."/>
            <person name="Keri Z."/>
            <person name="LaButti K."/>
            <person name="Lipzen A."/>
            <person name="Lombard V."/>
            <person name="Magnuson J."/>
            <person name="Maillard F."/>
            <person name="Morin E."/>
            <person name="Murat C."/>
            <person name="Nolan M."/>
            <person name="Ohm R."/>
            <person name="Pangilinan J."/>
            <person name="Pereira M."/>
            <person name="Perotto S."/>
            <person name="Peter M."/>
            <person name="Riley R."/>
            <person name="Sitrit Y."/>
            <person name="Stielow B."/>
            <person name="Szollosi G."/>
            <person name="Zifcakova L."/>
            <person name="Stursova M."/>
            <person name="Spatafora J.W."/>
            <person name="Tedersoo L."/>
            <person name="Vaario L.-M."/>
            <person name="Yamada A."/>
            <person name="Yan M."/>
            <person name="Wang P."/>
            <person name="Xu J."/>
            <person name="Bruns T."/>
            <person name="Baldrian P."/>
            <person name="Vilgalys R."/>
            <person name="Henrissat B."/>
            <person name="Grigoriev I.V."/>
            <person name="Hibbett D."/>
            <person name="Nagy L.G."/>
            <person name="Martin F.M."/>
        </authorList>
    </citation>
    <scope>NUCLEOTIDE SEQUENCE</scope>
    <source>
        <strain evidence="7">Prilba</strain>
    </source>
</reference>
<dbReference type="Proteomes" id="UP000759537">
    <property type="component" value="Unassembled WGS sequence"/>
</dbReference>
<dbReference type="PANTHER" id="PTHR11266:SF93">
    <property type="entry name" value="INTEGRAL MEMBRANE PROTEIN 25D9-6"/>
    <property type="match status" value="1"/>
</dbReference>
<comment type="subcellular location">
    <subcellularLocation>
        <location evidence="1">Membrane</location>
        <topology evidence="1">Multi-pass membrane protein</topology>
    </subcellularLocation>
</comment>